<accession>A0A4S8MH19</accession>
<evidence type="ECO:0000256" key="2">
    <source>
        <dbReference type="ARBA" id="ARBA00022630"/>
    </source>
</evidence>
<organism evidence="5 6">
    <name type="scientific">Dendrothele bispora (strain CBS 962.96)</name>
    <dbReference type="NCBI Taxonomy" id="1314807"/>
    <lineage>
        <taxon>Eukaryota</taxon>
        <taxon>Fungi</taxon>
        <taxon>Dikarya</taxon>
        <taxon>Basidiomycota</taxon>
        <taxon>Agaricomycotina</taxon>
        <taxon>Agaricomycetes</taxon>
        <taxon>Agaricomycetidae</taxon>
        <taxon>Agaricales</taxon>
        <taxon>Agaricales incertae sedis</taxon>
        <taxon>Dendrothele</taxon>
    </lineage>
</organism>
<evidence type="ECO:0000256" key="1">
    <source>
        <dbReference type="ARBA" id="ARBA00009333"/>
    </source>
</evidence>
<dbReference type="Gene3D" id="3.50.50.60">
    <property type="entry name" value="FAD/NAD(P)-binding domain"/>
    <property type="match status" value="2"/>
</dbReference>
<keyword evidence="3" id="KW-0560">Oxidoreductase</keyword>
<keyword evidence="6" id="KW-1185">Reference proteome</keyword>
<reference evidence="5 6" key="1">
    <citation type="journal article" date="2019" name="Nat. Ecol. Evol.">
        <title>Megaphylogeny resolves global patterns of mushroom evolution.</title>
        <authorList>
            <person name="Varga T."/>
            <person name="Krizsan K."/>
            <person name="Foldi C."/>
            <person name="Dima B."/>
            <person name="Sanchez-Garcia M."/>
            <person name="Sanchez-Ramirez S."/>
            <person name="Szollosi G.J."/>
            <person name="Szarkandi J.G."/>
            <person name="Papp V."/>
            <person name="Albert L."/>
            <person name="Andreopoulos W."/>
            <person name="Angelini C."/>
            <person name="Antonin V."/>
            <person name="Barry K.W."/>
            <person name="Bougher N.L."/>
            <person name="Buchanan P."/>
            <person name="Buyck B."/>
            <person name="Bense V."/>
            <person name="Catcheside P."/>
            <person name="Chovatia M."/>
            <person name="Cooper J."/>
            <person name="Damon W."/>
            <person name="Desjardin D."/>
            <person name="Finy P."/>
            <person name="Geml J."/>
            <person name="Haridas S."/>
            <person name="Hughes K."/>
            <person name="Justo A."/>
            <person name="Karasinski D."/>
            <person name="Kautmanova I."/>
            <person name="Kiss B."/>
            <person name="Kocsube S."/>
            <person name="Kotiranta H."/>
            <person name="LaButti K.M."/>
            <person name="Lechner B.E."/>
            <person name="Liimatainen K."/>
            <person name="Lipzen A."/>
            <person name="Lukacs Z."/>
            <person name="Mihaltcheva S."/>
            <person name="Morgado L.N."/>
            <person name="Niskanen T."/>
            <person name="Noordeloos M.E."/>
            <person name="Ohm R.A."/>
            <person name="Ortiz-Santana B."/>
            <person name="Ovrebo C."/>
            <person name="Racz N."/>
            <person name="Riley R."/>
            <person name="Savchenko A."/>
            <person name="Shiryaev A."/>
            <person name="Soop K."/>
            <person name="Spirin V."/>
            <person name="Szebenyi C."/>
            <person name="Tomsovsky M."/>
            <person name="Tulloss R.E."/>
            <person name="Uehling J."/>
            <person name="Grigoriev I.V."/>
            <person name="Vagvolgyi C."/>
            <person name="Papp T."/>
            <person name="Martin F.M."/>
            <person name="Miettinen O."/>
            <person name="Hibbett D.S."/>
            <person name="Nagy L.G."/>
        </authorList>
    </citation>
    <scope>NUCLEOTIDE SEQUENCE [LARGE SCALE GENOMIC DNA]</scope>
    <source>
        <strain evidence="5 6">CBS 962.96</strain>
    </source>
</reference>
<protein>
    <recommendedName>
        <fullName evidence="7">FAD/NAD(P)-binding domain-containing protein</fullName>
    </recommendedName>
</protein>
<dbReference type="PANTHER" id="PTHR48105">
    <property type="entry name" value="THIOREDOXIN REDUCTASE 1-RELATED-RELATED"/>
    <property type="match status" value="1"/>
</dbReference>
<gene>
    <name evidence="5" type="ORF">K435DRAFT_836785</name>
</gene>
<evidence type="ECO:0000256" key="4">
    <source>
        <dbReference type="SAM" id="MobiDB-lite"/>
    </source>
</evidence>
<feature type="compositionally biased region" description="Polar residues" evidence="4">
    <location>
        <begin position="9"/>
        <end position="23"/>
    </location>
</feature>
<comment type="similarity">
    <text evidence="1">Belongs to the class-II pyridine nucleotide-disulfide oxidoreductase family.</text>
</comment>
<feature type="region of interest" description="Disordered" evidence="4">
    <location>
        <begin position="1"/>
        <end position="23"/>
    </location>
</feature>
<feature type="region of interest" description="Disordered" evidence="4">
    <location>
        <begin position="204"/>
        <end position="225"/>
    </location>
</feature>
<dbReference type="OrthoDB" id="371245at2759"/>
<dbReference type="InterPro" id="IPR050097">
    <property type="entry name" value="Ferredoxin-NADP_redctase_2"/>
</dbReference>
<evidence type="ECO:0000313" key="5">
    <source>
        <dbReference type="EMBL" id="THV01549.1"/>
    </source>
</evidence>
<evidence type="ECO:0000256" key="3">
    <source>
        <dbReference type="ARBA" id="ARBA00023002"/>
    </source>
</evidence>
<keyword evidence="2" id="KW-0285">Flavoprotein</keyword>
<dbReference type="AlphaFoldDB" id="A0A4S8MH19"/>
<dbReference type="InterPro" id="IPR036188">
    <property type="entry name" value="FAD/NAD-bd_sf"/>
</dbReference>
<name>A0A4S8MH19_DENBC</name>
<evidence type="ECO:0008006" key="7">
    <source>
        <dbReference type="Google" id="ProtNLM"/>
    </source>
</evidence>
<sequence>MGNGFSADGQRTATVNGTSSSPSFEIHNSTSLLSFFHPVENFLGQEDEELETADTVIVTTGASAKKVGIERNKPLAVIGDDTSQTTAPTSTSSSVRNELCASKIMAKRPMNSPKNTILWNTIATECQETPVQIGAGKDLVVNGLFYAPGHEPATATFPHPTPDRSRRISVRGVFAAGDVQDKRCRQAITSARSGCMAALEAERSIAESEEKEMMGSRERAGGREN</sequence>
<dbReference type="PRINTS" id="PR00368">
    <property type="entry name" value="FADPNR"/>
</dbReference>
<dbReference type="Proteomes" id="UP000297245">
    <property type="component" value="Unassembled WGS sequence"/>
</dbReference>
<dbReference type="GO" id="GO:0016491">
    <property type="term" value="F:oxidoreductase activity"/>
    <property type="evidence" value="ECO:0007669"/>
    <property type="project" value="UniProtKB-KW"/>
</dbReference>
<evidence type="ECO:0000313" key="6">
    <source>
        <dbReference type="Proteomes" id="UP000297245"/>
    </source>
</evidence>
<dbReference type="SUPFAM" id="SSF51905">
    <property type="entry name" value="FAD/NAD(P)-binding domain"/>
    <property type="match status" value="1"/>
</dbReference>
<proteinExistence type="inferred from homology"/>
<dbReference type="EMBL" id="ML179088">
    <property type="protein sequence ID" value="THV01549.1"/>
    <property type="molecule type" value="Genomic_DNA"/>
</dbReference>
<dbReference type="GO" id="GO:0097237">
    <property type="term" value="P:cellular response to toxic substance"/>
    <property type="evidence" value="ECO:0007669"/>
    <property type="project" value="UniProtKB-ARBA"/>
</dbReference>